<dbReference type="AlphaFoldDB" id="C2EPE9"/>
<dbReference type="GO" id="GO:0080120">
    <property type="term" value="P:CAAX-box protein maturation"/>
    <property type="evidence" value="ECO:0007669"/>
    <property type="project" value="UniProtKB-ARBA"/>
</dbReference>
<dbReference type="Proteomes" id="UP000005583">
    <property type="component" value="Unassembled WGS sequence"/>
</dbReference>
<proteinExistence type="inferred from homology"/>
<accession>C2EPE9</accession>
<feature type="transmembrane region" description="Helical" evidence="2">
    <location>
        <begin position="274"/>
        <end position="291"/>
    </location>
</feature>
<feature type="transmembrane region" description="Helical" evidence="2">
    <location>
        <begin position="362"/>
        <end position="380"/>
    </location>
</feature>
<dbReference type="Pfam" id="PF02517">
    <property type="entry name" value="Rce1-like"/>
    <property type="match status" value="1"/>
</dbReference>
<sequence>MKQKLWNRILKFELILSILLAILLNINVKGLNWTRLAVADWISLAILIATLVLQFLAEKNHYLKFTADILSALTLSCIFNWLLTGTISTLNEKIQQLAPIFSILGCLILLVNFIPVVKVSYLTIKNGVLRLMLVVVLILSQLYSVVVFKKAPSYISVMVDQGFVNAIAVFILTFFIMQAWGFKFEWNLKFIKTKNFQWWVLVFLVVFLAWFSFFNTFIGLAQVPAQLFEWDFSTFEITWKGFYASAEAGILEETERYLNVVLLLYIFHNFKSKVVLAVVGSSAIFGLFHLINLGSTSFGIHYDLDVVLKQVVYSFGMGLLMAALYLYTGKLWLCILAHFSIDFISFSKTMLTLVVSPMLGNWTVSLIIMALPTIVTIWMMTGKRRKFMEDNAARIVATR</sequence>
<dbReference type="InterPro" id="IPR003675">
    <property type="entry name" value="Rce1/LyrA-like_dom"/>
</dbReference>
<evidence type="ECO:0000313" key="5">
    <source>
        <dbReference type="Proteomes" id="UP000005583"/>
    </source>
</evidence>
<comment type="similarity">
    <text evidence="1">Belongs to the UPF0177 family.</text>
</comment>
<gene>
    <name evidence="4" type="ORF">HMPREF0548_1545</name>
</gene>
<feature type="transmembrane region" description="Helical" evidence="2">
    <location>
        <begin position="12"/>
        <end position="30"/>
    </location>
</feature>
<dbReference type="OrthoDB" id="2321437at2"/>
<comment type="caution">
    <text evidence="4">The sequence shown here is derived from an EMBL/GenBank/DDBJ whole genome shotgun (WGS) entry which is preliminary data.</text>
</comment>
<keyword evidence="5" id="KW-1185">Reference proteome</keyword>
<feature type="transmembrane region" description="Helical" evidence="2">
    <location>
        <begin position="96"/>
        <end position="116"/>
    </location>
</feature>
<dbReference type="GO" id="GO:0004175">
    <property type="term" value="F:endopeptidase activity"/>
    <property type="evidence" value="ECO:0007669"/>
    <property type="project" value="UniProtKB-ARBA"/>
</dbReference>
<protein>
    <submittedName>
        <fullName evidence="4">CAAX amino terminal protease family protein</fullName>
    </submittedName>
</protein>
<feature type="transmembrane region" description="Helical" evidence="2">
    <location>
        <begin position="154"/>
        <end position="177"/>
    </location>
</feature>
<reference evidence="4 5" key="1">
    <citation type="submission" date="2009-01" db="EMBL/GenBank/DDBJ databases">
        <authorList>
            <person name="Qin X."/>
            <person name="Bachman B."/>
            <person name="Battles P."/>
            <person name="Bell A."/>
            <person name="Bess C."/>
            <person name="Bickham C."/>
            <person name="Chaboub L."/>
            <person name="Chen D."/>
            <person name="Coyle M."/>
            <person name="Deiros D.R."/>
            <person name="Dinh H."/>
            <person name="Forbes L."/>
            <person name="Fowler G."/>
            <person name="Francisco L."/>
            <person name="Fu Q."/>
            <person name="Gubbala S."/>
            <person name="Hale W."/>
            <person name="Han Y."/>
            <person name="Hemphill L."/>
            <person name="Highlander S.K."/>
            <person name="Hirani K."/>
            <person name="Hogues M."/>
            <person name="Jackson L."/>
            <person name="Jakkamsetti A."/>
            <person name="Javaid M."/>
            <person name="Jiang H."/>
            <person name="Korchina V."/>
            <person name="Kovar C."/>
            <person name="Lara F."/>
            <person name="Lee S."/>
            <person name="Mata R."/>
            <person name="Mathew T."/>
            <person name="Moen C."/>
            <person name="Morales K."/>
            <person name="Munidasa M."/>
            <person name="Nazareth L."/>
            <person name="Ngo R."/>
            <person name="Nguyen L."/>
            <person name="Okwuonu G."/>
            <person name="Ongeri F."/>
            <person name="Patil S."/>
            <person name="Petrosino J."/>
            <person name="Pham C."/>
            <person name="Pham P."/>
            <person name="Pu L.-L."/>
            <person name="Puazo M."/>
            <person name="Raj R."/>
            <person name="Reid J."/>
            <person name="Rouhana J."/>
            <person name="Saada N."/>
            <person name="Shang Y."/>
            <person name="Simmons D."/>
            <person name="Thornton R."/>
            <person name="Warren J."/>
            <person name="Weissenberger G."/>
            <person name="Zhang J."/>
            <person name="Zhang L."/>
            <person name="Zhou C."/>
            <person name="Zhu D."/>
            <person name="Muzny D."/>
            <person name="Worley K."/>
            <person name="Gibbs R."/>
        </authorList>
    </citation>
    <scope>NUCLEOTIDE SEQUENCE [LARGE SCALE GENOMIC DNA]</scope>
    <source>
        <strain evidence="4 5">DSM 16047</strain>
    </source>
</reference>
<evidence type="ECO:0000313" key="4">
    <source>
        <dbReference type="EMBL" id="EEJ71525.1"/>
    </source>
</evidence>
<dbReference type="STRING" id="525365.HMPREF0548_1545"/>
<evidence type="ECO:0000256" key="1">
    <source>
        <dbReference type="ARBA" id="ARBA00009067"/>
    </source>
</evidence>
<keyword evidence="2" id="KW-0472">Membrane</keyword>
<feature type="transmembrane region" description="Helical" evidence="2">
    <location>
        <begin position="198"/>
        <end position="221"/>
    </location>
</feature>
<evidence type="ECO:0000256" key="2">
    <source>
        <dbReference type="SAM" id="Phobius"/>
    </source>
</evidence>
<dbReference type="eggNOG" id="COG1266">
    <property type="taxonomic scope" value="Bacteria"/>
</dbReference>
<organism evidence="4 5">
    <name type="scientific">Lactobacillus ultunensis DSM 16047</name>
    <dbReference type="NCBI Taxonomy" id="525365"/>
    <lineage>
        <taxon>Bacteria</taxon>
        <taxon>Bacillati</taxon>
        <taxon>Bacillota</taxon>
        <taxon>Bacilli</taxon>
        <taxon>Lactobacillales</taxon>
        <taxon>Lactobacillaceae</taxon>
        <taxon>Lactobacillus</taxon>
    </lineage>
</organism>
<dbReference type="GO" id="GO:0006508">
    <property type="term" value="P:proteolysis"/>
    <property type="evidence" value="ECO:0007669"/>
    <property type="project" value="UniProtKB-KW"/>
</dbReference>
<dbReference type="RefSeq" id="WP_007126040.1">
    <property type="nucleotide sequence ID" value="NZ_AZFO01000006.1"/>
</dbReference>
<feature type="domain" description="CAAX prenyl protease 2/Lysostaphin resistance protein A-like" evidence="3">
    <location>
        <begin position="242"/>
        <end position="344"/>
    </location>
</feature>
<dbReference type="PATRIC" id="fig|525365.8.peg.1895"/>
<dbReference type="EMBL" id="ACGU01000070">
    <property type="protein sequence ID" value="EEJ71525.1"/>
    <property type="molecule type" value="Genomic_DNA"/>
</dbReference>
<name>C2EPE9_9LACO</name>
<feature type="transmembrane region" description="Helical" evidence="2">
    <location>
        <begin position="36"/>
        <end position="57"/>
    </location>
</feature>
<keyword evidence="4" id="KW-0645">Protease</keyword>
<keyword evidence="4" id="KW-0378">Hydrolase</keyword>
<keyword evidence="2" id="KW-1133">Transmembrane helix</keyword>
<feature type="transmembrane region" description="Helical" evidence="2">
    <location>
        <begin position="311"/>
        <end position="328"/>
    </location>
</feature>
<feature type="transmembrane region" description="Helical" evidence="2">
    <location>
        <begin position="69"/>
        <end position="90"/>
    </location>
</feature>
<dbReference type="HOGENOM" id="CLU_044196_1_1_9"/>
<evidence type="ECO:0000259" key="3">
    <source>
        <dbReference type="Pfam" id="PF02517"/>
    </source>
</evidence>
<feature type="transmembrane region" description="Helical" evidence="2">
    <location>
        <begin position="128"/>
        <end position="148"/>
    </location>
</feature>
<keyword evidence="2" id="KW-0812">Transmembrane</keyword>